<dbReference type="Gene3D" id="3.30.450.20">
    <property type="entry name" value="PAS domain"/>
    <property type="match status" value="1"/>
</dbReference>
<feature type="transmembrane region" description="Helical" evidence="1">
    <location>
        <begin position="94"/>
        <end position="113"/>
    </location>
</feature>
<feature type="transmembrane region" description="Helical" evidence="1">
    <location>
        <begin position="145"/>
        <end position="165"/>
    </location>
</feature>
<feature type="transmembrane region" description="Helical" evidence="1">
    <location>
        <begin position="171"/>
        <end position="190"/>
    </location>
</feature>
<dbReference type="CDD" id="cd01948">
    <property type="entry name" value="EAL"/>
    <property type="match status" value="1"/>
</dbReference>
<evidence type="ECO:0000256" key="1">
    <source>
        <dbReference type="SAM" id="Phobius"/>
    </source>
</evidence>
<evidence type="ECO:0000259" key="3">
    <source>
        <dbReference type="PROSITE" id="PS50887"/>
    </source>
</evidence>
<dbReference type="InterPro" id="IPR035965">
    <property type="entry name" value="PAS-like_dom_sf"/>
</dbReference>
<keyword evidence="1" id="KW-0472">Membrane</keyword>
<dbReference type="SUPFAM" id="SSF55785">
    <property type="entry name" value="PYP-like sensor domain (PAS domain)"/>
    <property type="match status" value="1"/>
</dbReference>
<feature type="domain" description="GGDEF" evidence="3">
    <location>
        <begin position="360"/>
        <end position="493"/>
    </location>
</feature>
<comment type="caution">
    <text evidence="4">The sequence shown here is derived from an EMBL/GenBank/DDBJ whole genome shotgun (WGS) entry which is preliminary data.</text>
</comment>
<dbReference type="InterPro" id="IPR035919">
    <property type="entry name" value="EAL_sf"/>
</dbReference>
<accession>A0A916Z278</accession>
<dbReference type="GO" id="GO:0003824">
    <property type="term" value="F:catalytic activity"/>
    <property type="evidence" value="ECO:0007669"/>
    <property type="project" value="UniProtKB-ARBA"/>
</dbReference>
<evidence type="ECO:0000313" key="4">
    <source>
        <dbReference type="EMBL" id="GGD71078.1"/>
    </source>
</evidence>
<gene>
    <name evidence="4" type="ORF">GCM10010990_20700</name>
</gene>
<organism evidence="4 5">
    <name type="scientific">Croceicoccus mobilis</name>
    <dbReference type="NCBI Taxonomy" id="1703339"/>
    <lineage>
        <taxon>Bacteria</taxon>
        <taxon>Pseudomonadati</taxon>
        <taxon>Pseudomonadota</taxon>
        <taxon>Alphaproteobacteria</taxon>
        <taxon>Sphingomonadales</taxon>
        <taxon>Erythrobacteraceae</taxon>
        <taxon>Croceicoccus</taxon>
    </lineage>
</organism>
<keyword evidence="1" id="KW-0812">Transmembrane</keyword>
<dbReference type="SMART" id="SM00052">
    <property type="entry name" value="EAL"/>
    <property type="match status" value="1"/>
</dbReference>
<dbReference type="PANTHER" id="PTHR44757:SF2">
    <property type="entry name" value="BIOFILM ARCHITECTURE MAINTENANCE PROTEIN MBAA"/>
    <property type="match status" value="1"/>
</dbReference>
<dbReference type="Proteomes" id="UP000612349">
    <property type="component" value="Unassembled WGS sequence"/>
</dbReference>
<feature type="transmembrane region" description="Helical" evidence="1">
    <location>
        <begin position="52"/>
        <end position="73"/>
    </location>
</feature>
<evidence type="ECO:0008006" key="6">
    <source>
        <dbReference type="Google" id="ProtNLM"/>
    </source>
</evidence>
<feature type="transmembrane region" description="Helical" evidence="1">
    <location>
        <begin position="27"/>
        <end position="46"/>
    </location>
</feature>
<dbReference type="InterPro" id="IPR043128">
    <property type="entry name" value="Rev_trsase/Diguanyl_cyclase"/>
</dbReference>
<dbReference type="PANTHER" id="PTHR44757">
    <property type="entry name" value="DIGUANYLATE CYCLASE DGCP"/>
    <property type="match status" value="1"/>
</dbReference>
<dbReference type="SUPFAM" id="SSF55073">
    <property type="entry name" value="Nucleotide cyclase"/>
    <property type="match status" value="1"/>
</dbReference>
<keyword evidence="1" id="KW-1133">Transmembrane helix</keyword>
<dbReference type="InterPro" id="IPR052155">
    <property type="entry name" value="Biofilm_reg_signaling"/>
</dbReference>
<keyword evidence="5" id="KW-1185">Reference proteome</keyword>
<evidence type="ECO:0000259" key="2">
    <source>
        <dbReference type="PROSITE" id="PS50883"/>
    </source>
</evidence>
<dbReference type="RefSeq" id="WP_066774302.1">
    <property type="nucleotide sequence ID" value="NZ_BMIP01000004.1"/>
</dbReference>
<dbReference type="Pfam" id="PF00990">
    <property type="entry name" value="GGDEF"/>
    <property type="match status" value="1"/>
</dbReference>
<dbReference type="PROSITE" id="PS50883">
    <property type="entry name" value="EAL"/>
    <property type="match status" value="1"/>
</dbReference>
<dbReference type="NCBIfam" id="TIGR00254">
    <property type="entry name" value="GGDEF"/>
    <property type="match status" value="1"/>
</dbReference>
<dbReference type="EMBL" id="BMIP01000004">
    <property type="protein sequence ID" value="GGD71078.1"/>
    <property type="molecule type" value="Genomic_DNA"/>
</dbReference>
<feature type="domain" description="EAL" evidence="2">
    <location>
        <begin position="502"/>
        <end position="752"/>
    </location>
</feature>
<dbReference type="SUPFAM" id="SSF141868">
    <property type="entry name" value="EAL domain-like"/>
    <property type="match status" value="1"/>
</dbReference>
<dbReference type="InterPro" id="IPR000160">
    <property type="entry name" value="GGDEF_dom"/>
</dbReference>
<dbReference type="InterPro" id="IPR029787">
    <property type="entry name" value="Nucleotide_cyclase"/>
</dbReference>
<dbReference type="Gene3D" id="3.30.70.270">
    <property type="match status" value="1"/>
</dbReference>
<dbReference type="PROSITE" id="PS50887">
    <property type="entry name" value="GGDEF"/>
    <property type="match status" value="1"/>
</dbReference>
<dbReference type="InterPro" id="IPR001633">
    <property type="entry name" value="EAL_dom"/>
</dbReference>
<dbReference type="Pfam" id="PF00563">
    <property type="entry name" value="EAL"/>
    <property type="match status" value="1"/>
</dbReference>
<dbReference type="CDD" id="cd01949">
    <property type="entry name" value="GGDEF"/>
    <property type="match status" value="1"/>
</dbReference>
<reference evidence="4" key="2">
    <citation type="submission" date="2020-09" db="EMBL/GenBank/DDBJ databases">
        <authorList>
            <person name="Sun Q."/>
            <person name="Zhou Y."/>
        </authorList>
    </citation>
    <scope>NUCLEOTIDE SEQUENCE</scope>
    <source>
        <strain evidence="4">CGMCC 1.15360</strain>
    </source>
</reference>
<feature type="transmembrane region" description="Helical" evidence="1">
    <location>
        <begin position="119"/>
        <end position="138"/>
    </location>
</feature>
<reference evidence="4" key="1">
    <citation type="journal article" date="2014" name="Int. J. Syst. Evol. Microbiol.">
        <title>Complete genome sequence of Corynebacterium casei LMG S-19264T (=DSM 44701T), isolated from a smear-ripened cheese.</title>
        <authorList>
            <consortium name="US DOE Joint Genome Institute (JGI-PGF)"/>
            <person name="Walter F."/>
            <person name="Albersmeier A."/>
            <person name="Kalinowski J."/>
            <person name="Ruckert C."/>
        </authorList>
    </citation>
    <scope>NUCLEOTIDE SEQUENCE</scope>
    <source>
        <strain evidence="4">CGMCC 1.15360</strain>
    </source>
</reference>
<name>A0A916Z278_9SPHN</name>
<dbReference type="FunFam" id="3.30.70.270:FF:000001">
    <property type="entry name" value="Diguanylate cyclase domain protein"/>
    <property type="match status" value="1"/>
</dbReference>
<evidence type="ECO:0000313" key="5">
    <source>
        <dbReference type="Proteomes" id="UP000612349"/>
    </source>
</evidence>
<dbReference type="SMART" id="SM00267">
    <property type="entry name" value="GGDEF"/>
    <property type="match status" value="1"/>
</dbReference>
<proteinExistence type="predicted"/>
<protein>
    <recommendedName>
        <fullName evidence="6">Diguanylate cyclase</fullName>
    </recommendedName>
</protein>
<sequence length="769" mass="85062">MGAKQEAVFSRDELLLARRLADYATRAPIAAMLSGLSAMIACAIAPMQTHSLWHGLCALWPAIIGVISVARVWQAGRIQHDTIDFGYIRKQVGLAHVLAFADALFWGLGLGFIGTMLDLAALVTICVLLAGMLTASTVNLRSMPTVGIALTVSLAAGGCVAGLLRGGHADLAAMSVLVFYALVVLHCIRVDAADYEARFKAEFTVGENTETIRMLLHDYEAQSADWLWQVDGSGCLIDVSDRFSEAACRPKSEIEGREIVGLFRAGMQREQLASRLLRREPFRDITLELDGFDNGRWWTLSATPRDDGTIRGVARDVTASRRTEQRVAFMAHHDGLTGLANRFLFGETLSGQLARQRSGDICALLYLDLDHFKSINDTLGHSCGDLLLTEAARRISSKVKGHDLVARLGGDEFAVLLTRFRDREEALNVAERIVAAIVEPFRIEGQKLNISTSVGVAFFKGQGGKADDLLRQADLALYAAKARGRSCFAQFEPWMEEKERERAALEADLRTAIQEGQFALHFQPLIKIENGRIAGFEALVRWEHPRFGVVMPGEFIPIAEDTGLIIPLGEWIMRNAIKQAAGWRDGQRVAINLSPIQLRSARLLPMLINSIAETGMDPSRIELEITENVLMQDSEVNIATLHKIRDLGVRISLDDFGTGYSSLNYLRSFPFDKIKIDKCFVNDLERREDCQAIIRAVTSLAGTLGIDTVAEGIEREEQLNWLQGAGVTEVQGFYISYPFNVEELSDGRPFEGKRDDDWRRGTRRLTNAA</sequence>
<dbReference type="Gene3D" id="3.20.20.450">
    <property type="entry name" value="EAL domain"/>
    <property type="match status" value="1"/>
</dbReference>
<dbReference type="AlphaFoldDB" id="A0A916Z278"/>